<organism evidence="5">
    <name type="scientific">Palpitomonas bilix</name>
    <dbReference type="NCBI Taxonomy" id="652834"/>
    <lineage>
        <taxon>Eukaryota</taxon>
        <taxon>Eukaryota incertae sedis</taxon>
    </lineage>
</organism>
<dbReference type="EMBL" id="HBIB01029098">
    <property type="protein sequence ID" value="CAE0256703.1"/>
    <property type="molecule type" value="Transcribed_RNA"/>
</dbReference>
<feature type="compositionally biased region" description="Basic and acidic residues" evidence="3">
    <location>
        <begin position="236"/>
        <end position="259"/>
    </location>
</feature>
<protein>
    <recommendedName>
        <fullName evidence="4">Homeobox domain-containing protein</fullName>
    </recommendedName>
</protein>
<dbReference type="AlphaFoldDB" id="A0A7S3DG52"/>
<evidence type="ECO:0000313" key="5">
    <source>
        <dbReference type="EMBL" id="CAE0256703.1"/>
    </source>
</evidence>
<name>A0A7S3DG52_9EUKA</name>
<dbReference type="SUPFAM" id="SSF46689">
    <property type="entry name" value="Homeodomain-like"/>
    <property type="match status" value="1"/>
</dbReference>
<reference evidence="5" key="1">
    <citation type="submission" date="2021-01" db="EMBL/GenBank/DDBJ databases">
        <authorList>
            <person name="Corre E."/>
            <person name="Pelletier E."/>
            <person name="Niang G."/>
            <person name="Scheremetjew M."/>
            <person name="Finn R."/>
            <person name="Kale V."/>
            <person name="Holt S."/>
            <person name="Cochrane G."/>
            <person name="Meng A."/>
            <person name="Brown T."/>
            <person name="Cohen L."/>
        </authorList>
    </citation>
    <scope>NUCLEOTIDE SEQUENCE</scope>
    <source>
        <strain evidence="5">NIES-2562</strain>
    </source>
</reference>
<feature type="domain" description="Homeobox" evidence="4">
    <location>
        <begin position="107"/>
        <end position="168"/>
    </location>
</feature>
<dbReference type="GO" id="GO:0005634">
    <property type="term" value="C:nucleus"/>
    <property type="evidence" value="ECO:0007669"/>
    <property type="project" value="UniProtKB-SubCell"/>
</dbReference>
<dbReference type="InterPro" id="IPR009057">
    <property type="entry name" value="Homeodomain-like_sf"/>
</dbReference>
<feature type="region of interest" description="Disordered" evidence="3">
    <location>
        <begin position="233"/>
        <end position="259"/>
    </location>
</feature>
<comment type="subcellular location">
    <subcellularLocation>
        <location evidence="1 2">Nucleus</location>
    </subcellularLocation>
</comment>
<feature type="region of interest" description="Disordered" evidence="3">
    <location>
        <begin position="1"/>
        <end position="22"/>
    </location>
</feature>
<dbReference type="Gene3D" id="1.10.10.60">
    <property type="entry name" value="Homeodomain-like"/>
    <property type="match status" value="1"/>
</dbReference>
<evidence type="ECO:0000259" key="4">
    <source>
        <dbReference type="PROSITE" id="PS50071"/>
    </source>
</evidence>
<evidence type="ECO:0000256" key="2">
    <source>
        <dbReference type="RuleBase" id="RU000682"/>
    </source>
</evidence>
<dbReference type="PROSITE" id="PS50071">
    <property type="entry name" value="HOMEOBOX_2"/>
    <property type="match status" value="1"/>
</dbReference>
<gene>
    <name evidence="5" type="ORF">PBIL07802_LOCUS18959</name>
</gene>
<dbReference type="InterPro" id="IPR001356">
    <property type="entry name" value="HD"/>
</dbReference>
<accession>A0A7S3DG52</accession>
<keyword evidence="1 2" id="KW-0238">DNA-binding</keyword>
<dbReference type="Pfam" id="PF00046">
    <property type="entry name" value="Homeodomain"/>
    <property type="match status" value="1"/>
</dbReference>
<evidence type="ECO:0000256" key="3">
    <source>
        <dbReference type="SAM" id="MobiDB-lite"/>
    </source>
</evidence>
<dbReference type="CDD" id="cd00086">
    <property type="entry name" value="homeodomain"/>
    <property type="match status" value="1"/>
</dbReference>
<keyword evidence="1 2" id="KW-0539">Nucleus</keyword>
<keyword evidence="1 2" id="KW-0371">Homeobox</keyword>
<dbReference type="SMART" id="SM00389">
    <property type="entry name" value="HOX"/>
    <property type="match status" value="1"/>
</dbReference>
<dbReference type="GO" id="GO:0003677">
    <property type="term" value="F:DNA binding"/>
    <property type="evidence" value="ECO:0007669"/>
    <property type="project" value="UniProtKB-UniRule"/>
</dbReference>
<proteinExistence type="predicted"/>
<feature type="DNA-binding region" description="Homeobox" evidence="1">
    <location>
        <begin position="109"/>
        <end position="169"/>
    </location>
</feature>
<evidence type="ECO:0000256" key="1">
    <source>
        <dbReference type="PROSITE-ProRule" id="PRU00108"/>
    </source>
</evidence>
<sequence>MSDKAPQGSEEVPTGQNASQFRSAREVFDRHGVADGGLAEWAKFFLPLPLMGLLPAMSPNGQRVGQQTSVLPNPLLAAFVQQQRGFLNHLRLPQHDMLKPAVKATEKKRGGINVKYTEAQVVILVEHFLKNPKPSGKEVSEIVEEAHPITREQVVHWFQNHRARYINRPGRSINEKLDKMLCSGELSSVNFLALRKPCVEKCSCGCCISDKNGCLSVDVQKVVAGGSIQKPTCDSNEARGKRPLDSPEEVADVKRGKQL</sequence>